<proteinExistence type="predicted"/>
<dbReference type="Gene3D" id="2.60.40.1120">
    <property type="entry name" value="Carboxypeptidase-like, regulatory domain"/>
    <property type="match status" value="1"/>
</dbReference>
<keyword evidence="3" id="KW-1185">Reference proteome</keyword>
<evidence type="ECO:0000259" key="1">
    <source>
        <dbReference type="Pfam" id="PF14321"/>
    </source>
</evidence>
<organism evidence="2 3">
    <name type="scientific">Hymenobacter negativus</name>
    <dbReference type="NCBI Taxonomy" id="2795026"/>
    <lineage>
        <taxon>Bacteria</taxon>
        <taxon>Pseudomonadati</taxon>
        <taxon>Bacteroidota</taxon>
        <taxon>Cytophagia</taxon>
        <taxon>Cytophagales</taxon>
        <taxon>Hymenobacteraceae</taxon>
        <taxon>Hymenobacter</taxon>
    </lineage>
</organism>
<comment type="caution">
    <text evidence="2">The sequence shown here is derived from an EMBL/GenBank/DDBJ whole genome shotgun (WGS) entry which is preliminary data.</text>
</comment>
<dbReference type="Proteomes" id="UP000664369">
    <property type="component" value="Unassembled WGS sequence"/>
</dbReference>
<dbReference type="Pfam" id="PF14321">
    <property type="entry name" value="DUF4382"/>
    <property type="match status" value="1"/>
</dbReference>
<dbReference type="SUPFAM" id="SSF49452">
    <property type="entry name" value="Starch-binding domain-like"/>
    <property type="match status" value="1"/>
</dbReference>
<name>A0ABS3QB49_9BACT</name>
<dbReference type="PROSITE" id="PS51257">
    <property type="entry name" value="PROKAR_LIPOPROTEIN"/>
    <property type="match status" value="1"/>
</dbReference>
<accession>A0ABS3QB49</accession>
<dbReference type="EMBL" id="JAGETZ010000002">
    <property type="protein sequence ID" value="MBO2008392.1"/>
    <property type="molecule type" value="Genomic_DNA"/>
</dbReference>
<evidence type="ECO:0000313" key="2">
    <source>
        <dbReference type="EMBL" id="MBO2008392.1"/>
    </source>
</evidence>
<protein>
    <submittedName>
        <fullName evidence="2">DUF4382 domain-containing protein</fullName>
    </submittedName>
</protein>
<dbReference type="RefSeq" id="WP_208173926.1">
    <property type="nucleotide sequence ID" value="NZ_JAGETZ010000002.1"/>
</dbReference>
<sequence length="268" mass="28102">MKITRLLPFGCAALLGLASCSKNSSDDASSAGMSKFEVRLTDAPGDYRAVNLDVQQVQVHVSDDDNANGWQSLTLIRPGIYNVMDYTNGNSALLTSADFPAGKISQIRLILGSNNTLTLRDGTVVPLNTPSAQQSGLKLKIDAVLVRDVTYQLVLDFDVAKSIVARGNGAYNLKPVIRTVTTAVAGGIRGVATPAAARPLVLAIRTSVAPNDTLSTTADATGGFLLRGVPAGTYRVELLTASPYRNATRTGVVVANDQITDLGAVSVQ</sequence>
<gene>
    <name evidence="2" type="ORF">J4E00_04960</name>
</gene>
<dbReference type="InterPro" id="IPR013784">
    <property type="entry name" value="Carb-bd-like_fold"/>
</dbReference>
<evidence type="ECO:0000313" key="3">
    <source>
        <dbReference type="Proteomes" id="UP000664369"/>
    </source>
</evidence>
<reference evidence="2 3" key="1">
    <citation type="submission" date="2021-03" db="EMBL/GenBank/DDBJ databases">
        <authorList>
            <person name="Kim M.K."/>
        </authorList>
    </citation>
    <scope>NUCLEOTIDE SEQUENCE [LARGE SCALE GENOMIC DNA]</scope>
    <source>
        <strain evidence="2 3">BT442</strain>
    </source>
</reference>
<feature type="domain" description="DUF4382" evidence="1">
    <location>
        <begin position="34"/>
        <end position="175"/>
    </location>
</feature>
<dbReference type="InterPro" id="IPR025491">
    <property type="entry name" value="DUF4382"/>
</dbReference>